<dbReference type="PANTHER" id="PTHR30469">
    <property type="entry name" value="MULTIDRUG RESISTANCE PROTEIN MDTA"/>
    <property type="match status" value="1"/>
</dbReference>
<gene>
    <name evidence="7" type="ORF">EDD79_103112</name>
</gene>
<comment type="caution">
    <text evidence="7">The sequence shown here is derived from an EMBL/GenBank/DDBJ whole genome shotgun (WGS) entry which is preliminary data.</text>
</comment>
<dbReference type="Gene3D" id="1.10.287.470">
    <property type="entry name" value="Helix hairpin bin"/>
    <property type="match status" value="1"/>
</dbReference>
<feature type="domain" description="YknX-like C-terminal permuted SH3-like" evidence="6">
    <location>
        <begin position="302"/>
        <end position="369"/>
    </location>
</feature>
<dbReference type="AlphaFoldDB" id="A0A4R2TH88"/>
<keyword evidence="3" id="KW-0175">Coiled coil</keyword>
<dbReference type="PANTHER" id="PTHR30469:SF33">
    <property type="entry name" value="SLR1207 PROTEIN"/>
    <property type="match status" value="1"/>
</dbReference>
<comment type="similarity">
    <text evidence="1">Belongs to the membrane fusion protein (MFP) (TC 8.A.1) family.</text>
</comment>
<dbReference type="Gene3D" id="2.40.420.20">
    <property type="match status" value="1"/>
</dbReference>
<dbReference type="InterPro" id="IPR058637">
    <property type="entry name" value="YknX-like_C"/>
</dbReference>
<dbReference type="OrthoDB" id="9810430at2"/>
<organism evidence="7 8">
    <name type="scientific">Serpentinicella alkaliphila</name>
    <dbReference type="NCBI Taxonomy" id="1734049"/>
    <lineage>
        <taxon>Bacteria</taxon>
        <taxon>Bacillati</taxon>
        <taxon>Bacillota</taxon>
        <taxon>Clostridia</taxon>
        <taxon>Peptostreptococcales</taxon>
        <taxon>Natronincolaceae</taxon>
        <taxon>Serpentinicella</taxon>
    </lineage>
</organism>
<feature type="domain" description="CusB-like beta-barrel" evidence="4">
    <location>
        <begin position="223"/>
        <end position="297"/>
    </location>
</feature>
<proteinExistence type="inferred from homology"/>
<dbReference type="PROSITE" id="PS51257">
    <property type="entry name" value="PROKAR_LIPOPROTEIN"/>
    <property type="match status" value="1"/>
</dbReference>
<feature type="coiled-coil region" evidence="3">
    <location>
        <begin position="97"/>
        <end position="169"/>
    </location>
</feature>
<dbReference type="InterPro" id="IPR058647">
    <property type="entry name" value="BSH_CzcB-like"/>
</dbReference>
<evidence type="ECO:0000256" key="3">
    <source>
        <dbReference type="SAM" id="Coils"/>
    </source>
</evidence>
<evidence type="ECO:0000256" key="1">
    <source>
        <dbReference type="ARBA" id="ARBA00009477"/>
    </source>
</evidence>
<feature type="domain" description="CzcB-like barrel-sandwich hybrid" evidence="5">
    <location>
        <begin position="64"/>
        <end position="214"/>
    </location>
</feature>
<dbReference type="InterPro" id="IPR058792">
    <property type="entry name" value="Beta-barrel_RND_2"/>
</dbReference>
<name>A0A4R2TH88_9FIRM</name>
<protein>
    <submittedName>
        <fullName evidence="7">RND family efflux transporter MFP subunit</fullName>
    </submittedName>
</protein>
<evidence type="ECO:0000313" key="8">
    <source>
        <dbReference type="Proteomes" id="UP000295504"/>
    </source>
</evidence>
<sequence length="376" mass="40761">MKSKIVSIICIITTMLMLVGCSKESNEVQSIQTEKVVSVESIEVIKEDITLSTILTARVTPFQEATIVPKIPGKVDVVYVQLGDKVKKGQELFALDAKDILNQVKQAEAAYKLMEANLRSSKKQLDNAMLNLERMQQLYEAGAIAKQQLEQAELQASTVNLDILEAQAEQARVSLEIASSSLADMVIKAPIDGYITSINVKPGEMASNAMPSITMANIDKVIIEATVSEYLVNTLKPGGVVNVKIPSATNEILEGRISNFSPTTAPNSLTYPVKIELNNEDGLIKGGMFAEVIIETERRSEVIAIPSDAVVIKEGKTIVFALNDDRVSIKEVKTGLDDGKKVEILEGLNEGEEIVSSGQNFLEDGQLINVVNGGNK</sequence>
<dbReference type="GO" id="GO:0015562">
    <property type="term" value="F:efflux transmembrane transporter activity"/>
    <property type="evidence" value="ECO:0007669"/>
    <property type="project" value="InterPro"/>
</dbReference>
<accession>A0A4R2TH88</accession>
<evidence type="ECO:0000313" key="7">
    <source>
        <dbReference type="EMBL" id="TCQ00495.1"/>
    </source>
</evidence>
<dbReference type="NCBIfam" id="TIGR01730">
    <property type="entry name" value="RND_mfp"/>
    <property type="match status" value="1"/>
</dbReference>
<evidence type="ECO:0000259" key="6">
    <source>
        <dbReference type="Pfam" id="PF25989"/>
    </source>
</evidence>
<keyword evidence="2" id="KW-0813">Transport</keyword>
<dbReference type="Gene3D" id="2.40.50.100">
    <property type="match status" value="1"/>
</dbReference>
<dbReference type="Pfam" id="PF25954">
    <property type="entry name" value="Beta-barrel_RND_2"/>
    <property type="match status" value="1"/>
</dbReference>
<evidence type="ECO:0000259" key="5">
    <source>
        <dbReference type="Pfam" id="PF25973"/>
    </source>
</evidence>
<keyword evidence="8" id="KW-1185">Reference proteome</keyword>
<dbReference type="Pfam" id="PF25989">
    <property type="entry name" value="YknX_C"/>
    <property type="match status" value="1"/>
</dbReference>
<dbReference type="InterPro" id="IPR006143">
    <property type="entry name" value="RND_pump_MFP"/>
</dbReference>
<dbReference type="Proteomes" id="UP000295504">
    <property type="component" value="Unassembled WGS sequence"/>
</dbReference>
<reference evidence="7 8" key="1">
    <citation type="submission" date="2019-03" db="EMBL/GenBank/DDBJ databases">
        <title>Genomic Encyclopedia of Type Strains, Phase IV (KMG-IV): sequencing the most valuable type-strain genomes for metagenomic binning, comparative biology and taxonomic classification.</title>
        <authorList>
            <person name="Goeker M."/>
        </authorList>
    </citation>
    <scope>NUCLEOTIDE SEQUENCE [LARGE SCALE GENOMIC DNA]</scope>
    <source>
        <strain evidence="7 8">DSM 100013</strain>
    </source>
</reference>
<dbReference type="GO" id="GO:1990281">
    <property type="term" value="C:efflux pump complex"/>
    <property type="evidence" value="ECO:0007669"/>
    <property type="project" value="TreeGrafter"/>
</dbReference>
<evidence type="ECO:0000256" key="2">
    <source>
        <dbReference type="ARBA" id="ARBA00022448"/>
    </source>
</evidence>
<dbReference type="EMBL" id="SLYC01000031">
    <property type="protein sequence ID" value="TCQ00495.1"/>
    <property type="molecule type" value="Genomic_DNA"/>
</dbReference>
<dbReference type="RefSeq" id="WP_132849063.1">
    <property type="nucleotide sequence ID" value="NZ_CP058648.1"/>
</dbReference>
<dbReference type="SUPFAM" id="SSF111369">
    <property type="entry name" value="HlyD-like secretion proteins"/>
    <property type="match status" value="1"/>
</dbReference>
<dbReference type="FunFam" id="2.40.420.20:FF:000006">
    <property type="entry name" value="RND family efflux transporter MFP subunit"/>
    <property type="match status" value="1"/>
</dbReference>
<dbReference type="Pfam" id="PF25973">
    <property type="entry name" value="BSH_CzcB"/>
    <property type="match status" value="1"/>
</dbReference>
<dbReference type="Gene3D" id="2.40.30.170">
    <property type="match status" value="1"/>
</dbReference>
<evidence type="ECO:0000259" key="4">
    <source>
        <dbReference type="Pfam" id="PF25954"/>
    </source>
</evidence>